<feature type="signal peptide" evidence="1">
    <location>
        <begin position="1"/>
        <end position="26"/>
    </location>
</feature>
<dbReference type="SUPFAM" id="SSF53474">
    <property type="entry name" value="alpha/beta-Hydrolases"/>
    <property type="match status" value="1"/>
</dbReference>
<proteinExistence type="predicted"/>
<evidence type="ECO:0000313" key="3">
    <source>
        <dbReference type="Proteomes" id="UP001165060"/>
    </source>
</evidence>
<gene>
    <name evidence="2" type="ORF">TeGR_g2073</name>
</gene>
<evidence type="ECO:0008006" key="4">
    <source>
        <dbReference type="Google" id="ProtNLM"/>
    </source>
</evidence>
<evidence type="ECO:0000256" key="1">
    <source>
        <dbReference type="SAM" id="SignalP"/>
    </source>
</evidence>
<comment type="caution">
    <text evidence="2">The sequence shown here is derived from an EMBL/GenBank/DDBJ whole genome shotgun (WGS) entry which is preliminary data.</text>
</comment>
<protein>
    <recommendedName>
        <fullName evidence="4">Chlorophyllase</fullName>
    </recommendedName>
</protein>
<dbReference type="InterPro" id="IPR029058">
    <property type="entry name" value="AB_hydrolase_fold"/>
</dbReference>
<sequence length="339" mass="36266">MKFSITTTFAALSGLALASAGGFADCDPTGAAEHTTGPFGSPNTFETTDADGTIFKVTLPDTKSDTKVPLVVFMHGSTGQWEFYSDNLELMASHGAAVVFPFIKSPDDDKHFWVTNTDGTYLIKAIEYARAAAQDEGSALYGRVDLDNIIIAGHSMGATCSINASLKLKDDPAVKLTLTMHPGICGPFGPPPCPSCWKKESMEEIAGARPLIFTTATNDGAFWPAPQTAVHEYGCFKGAVGDGDEQVEGLENLAFVQFSEEVCTEDGNREPLVDDAGHDCITKKLEDGDAPEFELALKAVKLYGQLGGDETSMCWSMIYGDDANSLKMSNTTDLLDIRV</sequence>
<dbReference type="Proteomes" id="UP001165060">
    <property type="component" value="Unassembled WGS sequence"/>
</dbReference>
<keyword evidence="1" id="KW-0732">Signal</keyword>
<accession>A0ABQ6N920</accession>
<dbReference type="PANTHER" id="PTHR33428:SF14">
    <property type="entry name" value="CARBOXYLESTERASE TYPE B DOMAIN-CONTAINING PROTEIN"/>
    <property type="match status" value="1"/>
</dbReference>
<dbReference type="EMBL" id="BRYB01006538">
    <property type="protein sequence ID" value="GMI51267.1"/>
    <property type="molecule type" value="Genomic_DNA"/>
</dbReference>
<feature type="chain" id="PRO_5047519610" description="Chlorophyllase" evidence="1">
    <location>
        <begin position="27"/>
        <end position="339"/>
    </location>
</feature>
<dbReference type="Gene3D" id="3.40.50.1820">
    <property type="entry name" value="alpha/beta hydrolase"/>
    <property type="match status" value="1"/>
</dbReference>
<reference evidence="2 3" key="1">
    <citation type="journal article" date="2023" name="Commun. Biol.">
        <title>Genome analysis of Parmales, the sister group of diatoms, reveals the evolutionary specialization of diatoms from phago-mixotrophs to photoautotrophs.</title>
        <authorList>
            <person name="Ban H."/>
            <person name="Sato S."/>
            <person name="Yoshikawa S."/>
            <person name="Yamada K."/>
            <person name="Nakamura Y."/>
            <person name="Ichinomiya M."/>
            <person name="Sato N."/>
            <person name="Blanc-Mathieu R."/>
            <person name="Endo H."/>
            <person name="Kuwata A."/>
            <person name="Ogata H."/>
        </authorList>
    </citation>
    <scope>NUCLEOTIDE SEQUENCE [LARGE SCALE GENOMIC DNA]</scope>
</reference>
<dbReference type="PANTHER" id="PTHR33428">
    <property type="entry name" value="CHLOROPHYLLASE-2, CHLOROPLASTIC"/>
    <property type="match status" value="1"/>
</dbReference>
<name>A0ABQ6N920_9STRA</name>
<evidence type="ECO:0000313" key="2">
    <source>
        <dbReference type="EMBL" id="GMI51267.1"/>
    </source>
</evidence>
<keyword evidence="3" id="KW-1185">Reference proteome</keyword>
<organism evidence="2 3">
    <name type="scientific">Tetraparma gracilis</name>
    <dbReference type="NCBI Taxonomy" id="2962635"/>
    <lineage>
        <taxon>Eukaryota</taxon>
        <taxon>Sar</taxon>
        <taxon>Stramenopiles</taxon>
        <taxon>Ochrophyta</taxon>
        <taxon>Bolidophyceae</taxon>
        <taxon>Parmales</taxon>
        <taxon>Triparmaceae</taxon>
        <taxon>Tetraparma</taxon>
    </lineage>
</organism>